<dbReference type="RefSeq" id="XP_060333343.1">
    <property type="nucleotide sequence ID" value="XM_060469416.1"/>
</dbReference>
<evidence type="ECO:0000256" key="1">
    <source>
        <dbReference type="SAM" id="SignalP"/>
    </source>
</evidence>
<feature type="chain" id="PRO_5041364573" description="Fungal-type protein kinase domain-containing protein" evidence="1">
    <location>
        <begin position="26"/>
        <end position="232"/>
    </location>
</feature>
<dbReference type="Proteomes" id="UP001175211">
    <property type="component" value="Unassembled WGS sequence"/>
</dbReference>
<dbReference type="GeneID" id="85352964"/>
<dbReference type="PANTHER" id="PTHR38248:SF2">
    <property type="entry name" value="FUNK1 11"/>
    <property type="match status" value="1"/>
</dbReference>
<dbReference type="PANTHER" id="PTHR38248">
    <property type="entry name" value="FUNK1 6"/>
    <property type="match status" value="1"/>
</dbReference>
<dbReference type="SUPFAM" id="SSF56112">
    <property type="entry name" value="Protein kinase-like (PK-like)"/>
    <property type="match status" value="1"/>
</dbReference>
<sequence length="232" mass="26922">MDRISGKHFWELSHYLLWCIGIAHGDISINNLMYDVVTRKGIVNDFDLAALMEPGDISPQKKGWERTGTKPFMALELLDNADGSVKRRYRHDLESFAWCLLWCGMNESFPDKTINGSTRDVFDSKRSLAFDLLKKTSAKPSFKEIWQCIVDWVQTWVMRFNLSMPGNALRLMFPISVPKDDREFVREFAKILHRYELPIPLDDPQLKWIDFQVPLQAPSSSKDRDVIVSYTS</sequence>
<dbReference type="AlphaFoldDB" id="A0AA39N9M5"/>
<evidence type="ECO:0000259" key="2">
    <source>
        <dbReference type="Pfam" id="PF17667"/>
    </source>
</evidence>
<proteinExistence type="predicted"/>
<keyword evidence="1" id="KW-0732">Signal</keyword>
<protein>
    <recommendedName>
        <fullName evidence="2">Fungal-type protein kinase domain-containing protein</fullName>
    </recommendedName>
</protein>
<organism evidence="3 4">
    <name type="scientific">Armillaria tabescens</name>
    <name type="common">Ringless honey mushroom</name>
    <name type="synonym">Agaricus tabescens</name>
    <dbReference type="NCBI Taxonomy" id="1929756"/>
    <lineage>
        <taxon>Eukaryota</taxon>
        <taxon>Fungi</taxon>
        <taxon>Dikarya</taxon>
        <taxon>Basidiomycota</taxon>
        <taxon>Agaricomycotina</taxon>
        <taxon>Agaricomycetes</taxon>
        <taxon>Agaricomycetidae</taxon>
        <taxon>Agaricales</taxon>
        <taxon>Marasmiineae</taxon>
        <taxon>Physalacriaceae</taxon>
        <taxon>Desarmillaria</taxon>
    </lineage>
</organism>
<dbReference type="Gene3D" id="1.10.510.10">
    <property type="entry name" value="Transferase(Phosphotransferase) domain 1"/>
    <property type="match status" value="1"/>
</dbReference>
<accession>A0AA39N9M5</accession>
<comment type="caution">
    <text evidence="3">The sequence shown here is derived from an EMBL/GenBank/DDBJ whole genome shotgun (WGS) entry which is preliminary data.</text>
</comment>
<evidence type="ECO:0000313" key="3">
    <source>
        <dbReference type="EMBL" id="KAK0461605.1"/>
    </source>
</evidence>
<reference evidence="3" key="1">
    <citation type="submission" date="2023-06" db="EMBL/GenBank/DDBJ databases">
        <authorList>
            <consortium name="Lawrence Berkeley National Laboratory"/>
            <person name="Ahrendt S."/>
            <person name="Sahu N."/>
            <person name="Indic B."/>
            <person name="Wong-Bajracharya J."/>
            <person name="Merenyi Z."/>
            <person name="Ke H.-M."/>
            <person name="Monk M."/>
            <person name="Kocsube S."/>
            <person name="Drula E."/>
            <person name="Lipzen A."/>
            <person name="Balint B."/>
            <person name="Henrissat B."/>
            <person name="Andreopoulos B."/>
            <person name="Martin F.M."/>
            <person name="Harder C.B."/>
            <person name="Rigling D."/>
            <person name="Ford K.L."/>
            <person name="Foster G.D."/>
            <person name="Pangilinan J."/>
            <person name="Papanicolaou A."/>
            <person name="Barry K."/>
            <person name="LaButti K."/>
            <person name="Viragh M."/>
            <person name="Koriabine M."/>
            <person name="Yan M."/>
            <person name="Riley R."/>
            <person name="Champramary S."/>
            <person name="Plett K.L."/>
            <person name="Tsai I.J."/>
            <person name="Slot J."/>
            <person name="Sipos G."/>
            <person name="Plett J."/>
            <person name="Nagy L.G."/>
            <person name="Grigoriev I.V."/>
        </authorList>
    </citation>
    <scope>NUCLEOTIDE SEQUENCE</scope>
    <source>
        <strain evidence="3">CCBAS 213</strain>
    </source>
</reference>
<gene>
    <name evidence="3" type="ORF">EV420DRAFT_1477369</name>
</gene>
<feature type="domain" description="Fungal-type protein kinase" evidence="2">
    <location>
        <begin position="19"/>
        <end position="103"/>
    </location>
</feature>
<dbReference type="EMBL" id="JAUEPS010000010">
    <property type="protein sequence ID" value="KAK0461605.1"/>
    <property type="molecule type" value="Genomic_DNA"/>
</dbReference>
<name>A0AA39N9M5_ARMTA</name>
<dbReference type="InterPro" id="IPR040976">
    <property type="entry name" value="Pkinase_fungal"/>
</dbReference>
<dbReference type="Pfam" id="PF17667">
    <property type="entry name" value="Pkinase_fungal"/>
    <property type="match status" value="1"/>
</dbReference>
<dbReference type="InterPro" id="IPR011009">
    <property type="entry name" value="Kinase-like_dom_sf"/>
</dbReference>
<feature type="signal peptide" evidence="1">
    <location>
        <begin position="1"/>
        <end position="25"/>
    </location>
</feature>
<evidence type="ECO:0000313" key="4">
    <source>
        <dbReference type="Proteomes" id="UP001175211"/>
    </source>
</evidence>
<keyword evidence="4" id="KW-1185">Reference proteome</keyword>